<comment type="caution">
    <text evidence="2">The sequence shown here is derived from an EMBL/GenBank/DDBJ whole genome shotgun (WGS) entry which is preliminary data.</text>
</comment>
<feature type="compositionally biased region" description="Basic and acidic residues" evidence="1">
    <location>
        <begin position="1"/>
        <end position="11"/>
    </location>
</feature>
<name>A0ABN7PS73_TIMPD</name>
<accession>A0ABN7PS73</accession>
<gene>
    <name evidence="2" type="ORF">TPAB3V08_LOCUS15945</name>
</gene>
<sequence>YPGAEEPRDHTQGASACFRTGEPRGTTSKKLLILKMLFDGRTALQCKILFLKLVTVEYYLELGRIGVQENETSVGG</sequence>
<organism evidence="2 3">
    <name type="scientific">Timema podura</name>
    <name type="common">Walking stick</name>
    <dbReference type="NCBI Taxonomy" id="61482"/>
    <lineage>
        <taxon>Eukaryota</taxon>
        <taxon>Metazoa</taxon>
        <taxon>Ecdysozoa</taxon>
        <taxon>Arthropoda</taxon>
        <taxon>Hexapoda</taxon>
        <taxon>Insecta</taxon>
        <taxon>Pterygota</taxon>
        <taxon>Neoptera</taxon>
        <taxon>Polyneoptera</taxon>
        <taxon>Phasmatodea</taxon>
        <taxon>Timematodea</taxon>
        <taxon>Timematoidea</taxon>
        <taxon>Timematidae</taxon>
        <taxon>Timema</taxon>
    </lineage>
</organism>
<feature type="non-terminal residue" evidence="2">
    <location>
        <position position="1"/>
    </location>
</feature>
<evidence type="ECO:0000313" key="2">
    <source>
        <dbReference type="EMBL" id="CAG2069002.1"/>
    </source>
</evidence>
<reference evidence="2" key="1">
    <citation type="submission" date="2021-03" db="EMBL/GenBank/DDBJ databases">
        <authorList>
            <person name="Tran Van P."/>
        </authorList>
    </citation>
    <scope>NUCLEOTIDE SEQUENCE</scope>
</reference>
<protein>
    <submittedName>
        <fullName evidence="2">Uncharacterized protein</fullName>
    </submittedName>
</protein>
<evidence type="ECO:0000256" key="1">
    <source>
        <dbReference type="SAM" id="MobiDB-lite"/>
    </source>
</evidence>
<dbReference type="EMBL" id="CAJPIN010111467">
    <property type="protein sequence ID" value="CAG2069002.1"/>
    <property type="molecule type" value="Genomic_DNA"/>
</dbReference>
<proteinExistence type="predicted"/>
<evidence type="ECO:0000313" key="3">
    <source>
        <dbReference type="Proteomes" id="UP001153148"/>
    </source>
</evidence>
<feature type="region of interest" description="Disordered" evidence="1">
    <location>
        <begin position="1"/>
        <end position="24"/>
    </location>
</feature>
<keyword evidence="3" id="KW-1185">Reference proteome</keyword>
<dbReference type="Proteomes" id="UP001153148">
    <property type="component" value="Unassembled WGS sequence"/>
</dbReference>